<dbReference type="CDD" id="cd05233">
    <property type="entry name" value="SDR_c"/>
    <property type="match status" value="1"/>
</dbReference>
<dbReference type="AlphaFoldDB" id="A0A239MSK9"/>
<dbReference type="Proteomes" id="UP000198318">
    <property type="component" value="Unassembled WGS sequence"/>
</dbReference>
<name>A0A239MSK9_9ACTN</name>
<dbReference type="PANTHER" id="PTHR42879">
    <property type="entry name" value="3-OXOACYL-(ACYL-CARRIER-PROTEIN) REDUCTASE"/>
    <property type="match status" value="1"/>
</dbReference>
<dbReference type="InterPro" id="IPR036291">
    <property type="entry name" value="NAD(P)-bd_dom_sf"/>
</dbReference>
<dbReference type="InterPro" id="IPR002347">
    <property type="entry name" value="SDR_fam"/>
</dbReference>
<dbReference type="NCBIfam" id="NF005893">
    <property type="entry name" value="PRK07856.1"/>
    <property type="match status" value="1"/>
</dbReference>
<dbReference type="InterPro" id="IPR020904">
    <property type="entry name" value="Sc_DH/Rdtase_CS"/>
</dbReference>
<evidence type="ECO:0000313" key="3">
    <source>
        <dbReference type="EMBL" id="SNT45233.1"/>
    </source>
</evidence>
<dbReference type="InterPro" id="IPR050259">
    <property type="entry name" value="SDR"/>
</dbReference>
<reference evidence="3 4" key="1">
    <citation type="submission" date="2017-06" db="EMBL/GenBank/DDBJ databases">
        <authorList>
            <person name="Kim H.J."/>
            <person name="Triplett B.A."/>
        </authorList>
    </citation>
    <scope>NUCLEOTIDE SEQUENCE [LARGE SCALE GENOMIC DNA]</scope>
    <source>
        <strain evidence="3 4">DSM 44715</strain>
    </source>
</reference>
<dbReference type="PROSITE" id="PS00061">
    <property type="entry name" value="ADH_SHORT"/>
    <property type="match status" value="1"/>
</dbReference>
<accession>A0A239MSK9</accession>
<keyword evidence="4" id="KW-1185">Reference proteome</keyword>
<gene>
    <name evidence="3" type="ORF">SAMN05443665_103116</name>
</gene>
<dbReference type="GO" id="GO:0016491">
    <property type="term" value="F:oxidoreductase activity"/>
    <property type="evidence" value="ECO:0007669"/>
    <property type="project" value="UniProtKB-KW"/>
</dbReference>
<keyword evidence="2" id="KW-0560">Oxidoreductase</keyword>
<comment type="similarity">
    <text evidence="1">Belongs to the short-chain dehydrogenases/reductases (SDR) family.</text>
</comment>
<dbReference type="RefSeq" id="WP_089328972.1">
    <property type="nucleotide sequence ID" value="NZ_FZOR01000031.1"/>
</dbReference>
<dbReference type="Pfam" id="PF13561">
    <property type="entry name" value="adh_short_C2"/>
    <property type="match status" value="1"/>
</dbReference>
<dbReference type="PRINTS" id="PR00081">
    <property type="entry name" value="GDHRDH"/>
</dbReference>
<dbReference type="OrthoDB" id="3361211at2"/>
<protein>
    <submittedName>
        <fullName evidence="3">NAD(P)-dependent dehydrogenase, short-chain alcohol dehydrogenase family</fullName>
    </submittedName>
</protein>
<dbReference type="PRINTS" id="PR00080">
    <property type="entry name" value="SDRFAMILY"/>
</dbReference>
<dbReference type="FunFam" id="3.40.50.720:FF:000084">
    <property type="entry name" value="Short-chain dehydrogenase reductase"/>
    <property type="match status" value="1"/>
</dbReference>
<dbReference type="PANTHER" id="PTHR42879:SF2">
    <property type="entry name" value="3-OXOACYL-[ACYL-CARRIER-PROTEIN] REDUCTASE FABG"/>
    <property type="match status" value="1"/>
</dbReference>
<evidence type="ECO:0000313" key="4">
    <source>
        <dbReference type="Proteomes" id="UP000198318"/>
    </source>
</evidence>
<dbReference type="GO" id="GO:0032787">
    <property type="term" value="P:monocarboxylic acid metabolic process"/>
    <property type="evidence" value="ECO:0007669"/>
    <property type="project" value="UniProtKB-ARBA"/>
</dbReference>
<evidence type="ECO:0000256" key="1">
    <source>
        <dbReference type="ARBA" id="ARBA00006484"/>
    </source>
</evidence>
<dbReference type="Gene3D" id="3.40.50.720">
    <property type="entry name" value="NAD(P)-binding Rossmann-like Domain"/>
    <property type="match status" value="1"/>
</dbReference>
<organism evidence="3 4">
    <name type="scientific">Actinomadura meyerae</name>
    <dbReference type="NCBI Taxonomy" id="240840"/>
    <lineage>
        <taxon>Bacteria</taxon>
        <taxon>Bacillati</taxon>
        <taxon>Actinomycetota</taxon>
        <taxon>Actinomycetes</taxon>
        <taxon>Streptosporangiales</taxon>
        <taxon>Thermomonosporaceae</taxon>
        <taxon>Actinomadura</taxon>
    </lineage>
</organism>
<sequence>MSLTLDLGGRTAVVTGGVRGVGAGISRALLEAGADVVAVARREPEALPEAGGRTARFVSLDVRDPDAVQEFADGLDGVDVLVNNAGGAPYLPVADGSLRTHVKIIELNLTSALIMARALQPKIMARGGGSVVNIGSVSGVRPSPGTAAYGAAKAGLHSLTTSLAVEWAPHIRVNTLILGMVRTELSHLHYGDEDGIAAVAGTVPLGRLADPYDIGAACAFLASDLASYVSGASMHVHGGGERPAFLDAATVNKEESR</sequence>
<evidence type="ECO:0000256" key="2">
    <source>
        <dbReference type="ARBA" id="ARBA00023002"/>
    </source>
</evidence>
<proteinExistence type="inferred from homology"/>
<dbReference type="SUPFAM" id="SSF51735">
    <property type="entry name" value="NAD(P)-binding Rossmann-fold domains"/>
    <property type="match status" value="1"/>
</dbReference>
<dbReference type="EMBL" id="FZOR01000031">
    <property type="protein sequence ID" value="SNT45233.1"/>
    <property type="molecule type" value="Genomic_DNA"/>
</dbReference>